<organism evidence="2 3">
    <name type="scientific">Sediminihabitans luteus</name>
    <dbReference type="NCBI Taxonomy" id="1138585"/>
    <lineage>
        <taxon>Bacteria</taxon>
        <taxon>Bacillati</taxon>
        <taxon>Actinomycetota</taxon>
        <taxon>Actinomycetes</taxon>
        <taxon>Micrococcales</taxon>
        <taxon>Cellulomonadaceae</taxon>
        <taxon>Sediminihabitans</taxon>
    </lineage>
</organism>
<evidence type="ECO:0000313" key="3">
    <source>
        <dbReference type="Proteomes" id="UP000231693"/>
    </source>
</evidence>
<keyword evidence="3" id="KW-1185">Reference proteome</keyword>
<evidence type="ECO:0000256" key="1">
    <source>
        <dbReference type="SAM" id="MobiDB-lite"/>
    </source>
</evidence>
<feature type="compositionally biased region" description="Low complexity" evidence="1">
    <location>
        <begin position="280"/>
        <end position="317"/>
    </location>
</feature>
<feature type="region of interest" description="Disordered" evidence="1">
    <location>
        <begin position="249"/>
        <end position="331"/>
    </location>
</feature>
<dbReference type="RefSeq" id="WP_157802644.1">
    <property type="nucleotide sequence ID" value="NZ_BOOX01000005.1"/>
</dbReference>
<dbReference type="AlphaFoldDB" id="A0A2M9CCN9"/>
<gene>
    <name evidence="2" type="ORF">CLV28_2616</name>
</gene>
<protein>
    <submittedName>
        <fullName evidence="2">Uncharacterized protein</fullName>
    </submittedName>
</protein>
<reference evidence="2 3" key="1">
    <citation type="submission" date="2017-11" db="EMBL/GenBank/DDBJ databases">
        <title>Genomic Encyclopedia of Archaeal and Bacterial Type Strains, Phase II (KMG-II): From Individual Species to Whole Genera.</title>
        <authorList>
            <person name="Goeker M."/>
        </authorList>
    </citation>
    <scope>NUCLEOTIDE SEQUENCE [LARGE SCALE GENOMIC DNA]</scope>
    <source>
        <strain evidence="2 3">DSM 25478</strain>
    </source>
</reference>
<accession>A0A2M9CCN9</accession>
<sequence length="331" mass="33547">MFDGVKRSTSEAVENLDASKLVDTEKIKEQAAALAATLQEAGEKVGPTATQLAGQAKERAGQFGEWAKPRVEKAWQDGVQAAAPRVEAAAAKASPAIDTAHDKIVSDYIPKVVAAVNIAAAKAADAATAGSQNLAASTEDTVEKLSRKARKALAATEKSAHKAAKQAEKAAAKADKKSHKVLWTVVGLGAAGTAFVLWRRAQPTSDPWAEPTDSPRFDDVVADAKHAAGSAAEAVGEAAGAAVAKGKEAGEKVSEVVEEATQATKDAAKKATSRARSTTRKAAGATSDTAQDAADAVADGAQDAADATSDAAESAADAVDDATGDTPGTRP</sequence>
<dbReference type="EMBL" id="PGFE01000005">
    <property type="protein sequence ID" value="PJJ69157.1"/>
    <property type="molecule type" value="Genomic_DNA"/>
</dbReference>
<proteinExistence type="predicted"/>
<name>A0A2M9CCN9_9CELL</name>
<evidence type="ECO:0000313" key="2">
    <source>
        <dbReference type="EMBL" id="PJJ69157.1"/>
    </source>
</evidence>
<dbReference type="Gene3D" id="1.20.120.20">
    <property type="entry name" value="Apolipoprotein"/>
    <property type="match status" value="1"/>
</dbReference>
<comment type="caution">
    <text evidence="2">The sequence shown here is derived from an EMBL/GenBank/DDBJ whole genome shotgun (WGS) entry which is preliminary data.</text>
</comment>
<dbReference type="OrthoDB" id="5143471at2"/>
<dbReference type="Proteomes" id="UP000231693">
    <property type="component" value="Unassembled WGS sequence"/>
</dbReference>